<dbReference type="RefSeq" id="WP_170104530.1">
    <property type="nucleotide sequence ID" value="NZ_JABAGR010000008.1"/>
</dbReference>
<evidence type="ECO:0000256" key="1">
    <source>
        <dbReference type="SAM" id="MobiDB-lite"/>
    </source>
</evidence>
<name>A0A7X9Y0Y6_9ACTN</name>
<reference evidence="2 3" key="1">
    <citation type="submission" date="2020-04" db="EMBL/GenBank/DDBJ databases">
        <authorList>
            <person name="Hitch T.C.A."/>
            <person name="Wylensek D."/>
            <person name="Clavel T."/>
        </authorList>
    </citation>
    <scope>NUCLEOTIDE SEQUENCE [LARGE SCALE GENOMIC DNA]</scope>
    <source>
        <strain evidence="2 3">105184</strain>
    </source>
</reference>
<evidence type="ECO:0000313" key="3">
    <source>
        <dbReference type="Proteomes" id="UP000565613"/>
    </source>
</evidence>
<feature type="compositionally biased region" description="Basic and acidic residues" evidence="1">
    <location>
        <begin position="154"/>
        <end position="174"/>
    </location>
</feature>
<dbReference type="EMBL" id="JABAGR010000008">
    <property type="protein sequence ID" value="NMF26487.1"/>
    <property type="molecule type" value="Genomic_DNA"/>
</dbReference>
<organism evidence="2 3">
    <name type="scientific">Parafannyhessea umbonata</name>
    <dbReference type="NCBI Taxonomy" id="604330"/>
    <lineage>
        <taxon>Bacteria</taxon>
        <taxon>Bacillati</taxon>
        <taxon>Actinomycetota</taxon>
        <taxon>Coriobacteriia</taxon>
        <taxon>Coriobacteriales</taxon>
        <taxon>Atopobiaceae</taxon>
        <taxon>Parafannyhessea</taxon>
    </lineage>
</organism>
<proteinExistence type="predicted"/>
<sequence length="183" mass="19995">MAATAQHELFREVLGHDERLFSAFLGHQLRREVARNLFRGEGAPDDAFSRIDTGDANPGDQGLEPPDDATGPFFPFCEPGFALDAVRLENSLHGPLESILRSEYEEGFADGGQATLDMVRELYGALGEKGDLSGLEEALEGPEELSDAIEHIRRKGQDELRQQAHDGKVDRDASHVASPERGA</sequence>
<accession>A0A7X9Y0Y6</accession>
<evidence type="ECO:0000313" key="2">
    <source>
        <dbReference type="EMBL" id="NMF26487.1"/>
    </source>
</evidence>
<feature type="region of interest" description="Disordered" evidence="1">
    <location>
        <begin position="44"/>
        <end position="70"/>
    </location>
</feature>
<dbReference type="Proteomes" id="UP000565613">
    <property type="component" value="Unassembled WGS sequence"/>
</dbReference>
<comment type="caution">
    <text evidence="2">The sequence shown here is derived from an EMBL/GenBank/DDBJ whole genome shotgun (WGS) entry which is preliminary data.</text>
</comment>
<dbReference type="AlphaFoldDB" id="A0A7X9Y0Y6"/>
<protein>
    <submittedName>
        <fullName evidence="2">Uncharacterized protein</fullName>
    </submittedName>
</protein>
<gene>
    <name evidence="2" type="ORF">HF885_08610</name>
</gene>
<feature type="region of interest" description="Disordered" evidence="1">
    <location>
        <begin position="154"/>
        <end position="183"/>
    </location>
</feature>